<organism evidence="3 4">
    <name type="scientific">Tetranychus urticae</name>
    <name type="common">Two-spotted spider mite</name>
    <dbReference type="NCBI Taxonomy" id="32264"/>
    <lineage>
        <taxon>Eukaryota</taxon>
        <taxon>Metazoa</taxon>
        <taxon>Ecdysozoa</taxon>
        <taxon>Arthropoda</taxon>
        <taxon>Chelicerata</taxon>
        <taxon>Arachnida</taxon>
        <taxon>Acari</taxon>
        <taxon>Acariformes</taxon>
        <taxon>Trombidiformes</taxon>
        <taxon>Prostigmata</taxon>
        <taxon>Eleutherengona</taxon>
        <taxon>Raphignathae</taxon>
        <taxon>Tetranychoidea</taxon>
        <taxon>Tetranychidae</taxon>
        <taxon>Tetranychus</taxon>
    </lineage>
</organism>
<keyword evidence="1" id="KW-0175">Coiled coil</keyword>
<evidence type="ECO:0000256" key="1">
    <source>
        <dbReference type="SAM" id="Coils"/>
    </source>
</evidence>
<dbReference type="AlphaFoldDB" id="A0A158P569"/>
<name>A0A158P569_TETUR</name>
<reference evidence="4" key="1">
    <citation type="submission" date="2011-08" db="EMBL/GenBank/DDBJ databases">
        <authorList>
            <person name="Rombauts S."/>
        </authorList>
    </citation>
    <scope>NUCLEOTIDE SEQUENCE</scope>
    <source>
        <strain evidence="4">London</strain>
    </source>
</reference>
<proteinExistence type="predicted"/>
<sequence length="667" mass="77105">MWNQPEEYFIEVVSNASMEDFPDNTLSKFSNKLPIPLELDGEWVVGIQEIFYPIDLEPEERKIQVQLFTSDNTDKLISDVSLNENDSPEVIVSKINEALHALFQKVTGDVVDHTQNRDKRSIDKSENRAFSKPTLPDGPLKNPLTLAEVNAITPEIMRNMEKAERLDLYDRISVGVPIIVDKLYKEMEKYRAEAANKSTEIAALHDNLQTFTSQLDAVKTSKNEEHQKYKALKNDYDKKINDLNALNTNINNLKEKITKLEQKLQLKENEIQQAKEKATAVSNKFTAKEKELLEAKYSFSQITQVQAKRIGDLEESLQKKKNESDNNMNTISGRHNTQVQQMQTEIDSLKNEKIKTDNENRVKIKKISDEFDALQIAKNLVIRQLKETQREHEIMKMDYQRQLDDLQNETKTLKDEKAHLEHHLHLKSAEIEDMKHEIQSLKTKEIDLASRLTEKELEIKRKIKEREDEKAEIESTRLALENKENLLVKRLTDLGIKKAKKDTNNDNTNEFLNMPGLAYDNGKIIFYPGRSQGKNYIPYFSDTGFLNALGFDAASYLQMISEFSAGKASFSSNKRCNLNLRSHLMFINSDIVAEHFVGNKSARVMRVLPIKRAKEYELVHEKFLKPFYYPVRSNRIEDINFLLTDEMGQNIKFNSGRVLIGLHLKHV</sequence>
<feature type="coiled-coil region" evidence="1">
    <location>
        <begin position="332"/>
        <end position="486"/>
    </location>
</feature>
<keyword evidence="4" id="KW-1185">Reference proteome</keyword>
<dbReference type="EMBL" id="CAEY01000240">
    <property type="status" value="NOT_ANNOTATED_CDS"/>
    <property type="molecule type" value="Genomic_DNA"/>
</dbReference>
<evidence type="ECO:0000256" key="2">
    <source>
        <dbReference type="SAM" id="MobiDB-lite"/>
    </source>
</evidence>
<dbReference type="Proteomes" id="UP000015104">
    <property type="component" value="Unassembled WGS sequence"/>
</dbReference>
<feature type="compositionally biased region" description="Basic and acidic residues" evidence="2">
    <location>
        <begin position="115"/>
        <end position="129"/>
    </location>
</feature>
<evidence type="ECO:0000313" key="3">
    <source>
        <dbReference type="EnsemblMetazoa" id="tetur15g04137.1"/>
    </source>
</evidence>
<reference evidence="3" key="2">
    <citation type="submission" date="2016-04" db="UniProtKB">
        <authorList>
            <consortium name="EnsemblMetazoa"/>
        </authorList>
    </citation>
    <scope>IDENTIFICATION</scope>
</reference>
<dbReference type="EnsemblMetazoa" id="tetur15g04137.1">
    <property type="protein sequence ID" value="tetur15g04137.1"/>
    <property type="gene ID" value="tetur15g04137"/>
</dbReference>
<feature type="region of interest" description="Disordered" evidence="2">
    <location>
        <begin position="115"/>
        <end position="137"/>
    </location>
</feature>
<evidence type="ECO:0000313" key="4">
    <source>
        <dbReference type="Proteomes" id="UP000015104"/>
    </source>
</evidence>
<feature type="coiled-coil region" evidence="1">
    <location>
        <begin position="180"/>
        <end position="291"/>
    </location>
</feature>
<accession>A0A158P569</accession>
<protein>
    <submittedName>
        <fullName evidence="3">Uncharacterized protein</fullName>
    </submittedName>
</protein>